<evidence type="ECO:0000256" key="2">
    <source>
        <dbReference type="ARBA" id="ARBA00022801"/>
    </source>
</evidence>
<feature type="domain" description="Helicase ATP-binding" evidence="5">
    <location>
        <begin position="184"/>
        <end position="311"/>
    </location>
</feature>
<dbReference type="InterPro" id="IPR014001">
    <property type="entry name" value="Helicase_ATP-bd"/>
</dbReference>
<evidence type="ECO:0000259" key="5">
    <source>
        <dbReference type="PROSITE" id="PS51192"/>
    </source>
</evidence>
<accession>A0ABQ9JEX6</accession>
<protein>
    <recommendedName>
        <fullName evidence="5">Helicase ATP-binding domain-containing protein</fullName>
    </recommendedName>
</protein>
<name>A0ABQ9JEX6_9CUCU</name>
<comment type="caution">
    <text evidence="6">The sequence shown here is derived from an EMBL/GenBank/DDBJ whole genome shotgun (WGS) entry which is preliminary data.</text>
</comment>
<dbReference type="CDD" id="cd17917">
    <property type="entry name" value="DEXHc_RHA-like"/>
    <property type="match status" value="1"/>
</dbReference>
<dbReference type="SMART" id="SM00490">
    <property type="entry name" value="HELICc"/>
    <property type="match status" value="1"/>
</dbReference>
<dbReference type="Gene3D" id="3.30.160.20">
    <property type="match status" value="1"/>
</dbReference>
<keyword evidence="1" id="KW-0547">Nucleotide-binding</keyword>
<dbReference type="CDD" id="cd18791">
    <property type="entry name" value="SF2_C_RHA"/>
    <property type="match status" value="1"/>
</dbReference>
<proteinExistence type="predicted"/>
<evidence type="ECO:0000313" key="7">
    <source>
        <dbReference type="Proteomes" id="UP001162164"/>
    </source>
</evidence>
<keyword evidence="3" id="KW-0347">Helicase</keyword>
<keyword evidence="2" id="KW-0378">Hydrolase</keyword>
<gene>
    <name evidence="6" type="ORF">NQ317_008438</name>
</gene>
<dbReference type="EMBL" id="JAPWTJ010000725">
    <property type="protein sequence ID" value="KAJ8976100.1"/>
    <property type="molecule type" value="Genomic_DNA"/>
</dbReference>
<evidence type="ECO:0000313" key="6">
    <source>
        <dbReference type="EMBL" id="KAJ8976100.1"/>
    </source>
</evidence>
<evidence type="ECO:0000256" key="1">
    <source>
        <dbReference type="ARBA" id="ARBA00022741"/>
    </source>
</evidence>
<dbReference type="PROSITE" id="PS51192">
    <property type="entry name" value="HELICASE_ATP_BIND_1"/>
    <property type="match status" value="1"/>
</dbReference>
<evidence type="ECO:0000256" key="4">
    <source>
        <dbReference type="ARBA" id="ARBA00022840"/>
    </source>
</evidence>
<dbReference type="SMART" id="SM00487">
    <property type="entry name" value="DEXDc"/>
    <property type="match status" value="1"/>
</dbReference>
<sequence length="455" mass="52253">MYVWPEEIKFIARDTKKRLASHKSALAALHWLDSKQKITKKGAPVIYEKDEITTLTNKTVPILFLDNITMGHIHKIVELHQKEIAPYILKIEEKNRNSDTFGEAQFQEPDDVNLKPIKKQRYIGLKQYLAKEKVKLPITAYKDAFINLLRESQGNLVMEKVQEFHSMYWRLGQKKYGLLCEPARIAVTQPRRIAAISLAQRVAIERDEAVGSIIGYQVRLNSNFSPTTGRVLYCTTGILLRHLQSDPTLSNFTHIILDEAHERDVNTDLLMNLLRGAIKTNPKLKLVVMSATIDTNVFCEYFGGAPVMEVPGFAYPVRQNFWTPVNPLILLKPLKCVKAMFLLLFMRMLFKLQDSEQWKIFSEIPPGIRKIILATNIAETSVTIDDVVYVIDTGIQKEQRFDIKKGVNCLDNHWISKASVNQRKGRVVAANLERVFTFIQSLNMIIFLNILFRKL</sequence>
<evidence type="ECO:0000256" key="3">
    <source>
        <dbReference type="ARBA" id="ARBA00022806"/>
    </source>
</evidence>
<dbReference type="InterPro" id="IPR027417">
    <property type="entry name" value="P-loop_NTPase"/>
</dbReference>
<reference evidence="6" key="1">
    <citation type="journal article" date="2023" name="Insect Mol. Biol.">
        <title>Genome sequencing provides insights into the evolution of gene families encoding plant cell wall-degrading enzymes in longhorned beetles.</title>
        <authorList>
            <person name="Shin N.R."/>
            <person name="Okamura Y."/>
            <person name="Kirsch R."/>
            <person name="Pauchet Y."/>
        </authorList>
    </citation>
    <scope>NUCLEOTIDE SEQUENCE</scope>
    <source>
        <strain evidence="6">MMC_N1</strain>
    </source>
</reference>
<dbReference type="Pfam" id="PF00271">
    <property type="entry name" value="Helicase_C"/>
    <property type="match status" value="1"/>
</dbReference>
<keyword evidence="7" id="KW-1185">Reference proteome</keyword>
<keyword evidence="4" id="KW-0067">ATP-binding</keyword>
<dbReference type="InterPro" id="IPR001650">
    <property type="entry name" value="Helicase_C-like"/>
</dbReference>
<dbReference type="InterPro" id="IPR011545">
    <property type="entry name" value="DEAD/DEAH_box_helicase_dom"/>
</dbReference>
<dbReference type="SUPFAM" id="SSF52540">
    <property type="entry name" value="P-loop containing nucleoside triphosphate hydrolases"/>
    <property type="match status" value="1"/>
</dbReference>
<dbReference type="Pfam" id="PF00270">
    <property type="entry name" value="DEAD"/>
    <property type="match status" value="1"/>
</dbReference>
<dbReference type="PANTHER" id="PTHR18934">
    <property type="entry name" value="ATP-DEPENDENT RNA HELICASE"/>
    <property type="match status" value="1"/>
</dbReference>
<dbReference type="PANTHER" id="PTHR18934:SF257">
    <property type="entry name" value="ATP-DEPENDENT RNA HELICASE DHX30"/>
    <property type="match status" value="1"/>
</dbReference>
<dbReference type="Gene3D" id="3.40.50.300">
    <property type="entry name" value="P-loop containing nucleotide triphosphate hydrolases"/>
    <property type="match status" value="2"/>
</dbReference>
<dbReference type="Proteomes" id="UP001162164">
    <property type="component" value="Unassembled WGS sequence"/>
</dbReference>
<organism evidence="6 7">
    <name type="scientific">Molorchus minor</name>
    <dbReference type="NCBI Taxonomy" id="1323400"/>
    <lineage>
        <taxon>Eukaryota</taxon>
        <taxon>Metazoa</taxon>
        <taxon>Ecdysozoa</taxon>
        <taxon>Arthropoda</taxon>
        <taxon>Hexapoda</taxon>
        <taxon>Insecta</taxon>
        <taxon>Pterygota</taxon>
        <taxon>Neoptera</taxon>
        <taxon>Endopterygota</taxon>
        <taxon>Coleoptera</taxon>
        <taxon>Polyphaga</taxon>
        <taxon>Cucujiformia</taxon>
        <taxon>Chrysomeloidea</taxon>
        <taxon>Cerambycidae</taxon>
        <taxon>Lamiinae</taxon>
        <taxon>Monochamini</taxon>
        <taxon>Molorchus</taxon>
    </lineage>
</organism>